<dbReference type="PANTHER" id="PTHR32096">
    <property type="entry name" value="WRKY TRANSCRIPTION FACTOR 30-RELATED-RELATED"/>
    <property type="match status" value="1"/>
</dbReference>
<feature type="region of interest" description="Disordered" evidence="7">
    <location>
        <begin position="278"/>
        <end position="356"/>
    </location>
</feature>
<dbReference type="SMART" id="SM00774">
    <property type="entry name" value="WRKY"/>
    <property type="match status" value="1"/>
</dbReference>
<comment type="similarity">
    <text evidence="6">Belongs to the WRKY group II-e family.</text>
</comment>
<dbReference type="Gene3D" id="2.20.25.80">
    <property type="entry name" value="WRKY domain"/>
    <property type="match status" value="1"/>
</dbReference>
<dbReference type="GO" id="GO:0003700">
    <property type="term" value="F:DNA-binding transcription factor activity"/>
    <property type="evidence" value="ECO:0007669"/>
    <property type="project" value="InterPro"/>
</dbReference>
<keyword evidence="5" id="KW-0539">Nucleus</keyword>
<sequence>MADDDWDLYAVVRSCNSATNTATTTSNPIHHGGSSEEPSWMWDRVMKREELETNVGFPNLESRAGAFQGLEEFYQPFFPNPTIDNTTTTTNTSSYAAAGTIIPNSSTSFISDFGGGSSSSGQHQLQQQQNNFVPANTNTAITPHFNPGFTPVSGFGRFHEHQQLKQLETPDHPQELIADPRRKAAVPSVGPLMPTMQIPPQLIRPRKRKSQVKKVVCHLTADNLSSDLWAWRKYGQKPIKGSPHPRNYYRCSSSKGCSARKQVERSTEDSGMFVVTYAGEHTHPRPTHRNSLAGSTRNKPAATTQKAKDSESPASAQVLAAQGEDDEQTGNNNSVDGYKASEEAEDEEIEEEEDDEEFLVPNMRVAEDIFLGMKQLGRTASGGSALGSLAVGTSGDGFSTKSSNLGSSWGTNCSSSAGATVGGGC</sequence>
<dbReference type="InterPro" id="IPR044810">
    <property type="entry name" value="WRKY_plant"/>
</dbReference>
<evidence type="ECO:0000256" key="6">
    <source>
        <dbReference type="ARBA" id="ARBA00060761"/>
    </source>
</evidence>
<evidence type="ECO:0000313" key="9">
    <source>
        <dbReference type="EMBL" id="KAK9914343.1"/>
    </source>
</evidence>
<dbReference type="EMBL" id="JBEDUW010000007">
    <property type="protein sequence ID" value="KAK9914343.1"/>
    <property type="molecule type" value="Genomic_DNA"/>
</dbReference>
<dbReference type="InterPro" id="IPR036576">
    <property type="entry name" value="WRKY_dom_sf"/>
</dbReference>
<organism evidence="9 10">
    <name type="scientific">Rubus argutus</name>
    <name type="common">Southern blackberry</name>
    <dbReference type="NCBI Taxonomy" id="59490"/>
    <lineage>
        <taxon>Eukaryota</taxon>
        <taxon>Viridiplantae</taxon>
        <taxon>Streptophyta</taxon>
        <taxon>Embryophyta</taxon>
        <taxon>Tracheophyta</taxon>
        <taxon>Spermatophyta</taxon>
        <taxon>Magnoliopsida</taxon>
        <taxon>eudicotyledons</taxon>
        <taxon>Gunneridae</taxon>
        <taxon>Pentapetalae</taxon>
        <taxon>rosids</taxon>
        <taxon>fabids</taxon>
        <taxon>Rosales</taxon>
        <taxon>Rosaceae</taxon>
        <taxon>Rosoideae</taxon>
        <taxon>Rosoideae incertae sedis</taxon>
        <taxon>Rubus</taxon>
    </lineage>
</organism>
<protein>
    <recommendedName>
        <fullName evidence="8">WRKY domain-containing protein</fullName>
    </recommendedName>
</protein>
<proteinExistence type="inferred from homology"/>
<evidence type="ECO:0000256" key="7">
    <source>
        <dbReference type="SAM" id="MobiDB-lite"/>
    </source>
</evidence>
<dbReference type="SUPFAM" id="SSF118290">
    <property type="entry name" value="WRKY DNA-binding domain"/>
    <property type="match status" value="1"/>
</dbReference>
<name>A0AAW1W4D3_RUBAR</name>
<gene>
    <name evidence="9" type="ORF">M0R45_038127</name>
</gene>
<evidence type="ECO:0000256" key="5">
    <source>
        <dbReference type="ARBA" id="ARBA00023242"/>
    </source>
</evidence>
<dbReference type="Pfam" id="PF03106">
    <property type="entry name" value="WRKY"/>
    <property type="match status" value="1"/>
</dbReference>
<evidence type="ECO:0000313" key="10">
    <source>
        <dbReference type="Proteomes" id="UP001457282"/>
    </source>
</evidence>
<dbReference type="PROSITE" id="PS50811">
    <property type="entry name" value="WRKY"/>
    <property type="match status" value="1"/>
</dbReference>
<comment type="subcellular location">
    <subcellularLocation>
        <location evidence="1">Nucleus</location>
    </subcellularLocation>
</comment>
<keyword evidence="10" id="KW-1185">Reference proteome</keyword>
<dbReference type="GO" id="GO:0005634">
    <property type="term" value="C:nucleus"/>
    <property type="evidence" value="ECO:0007669"/>
    <property type="project" value="UniProtKB-SubCell"/>
</dbReference>
<dbReference type="PANTHER" id="PTHR32096:SF80">
    <property type="entry name" value="WRKY TRANSCRIPTION FACTOR 27-RELATED"/>
    <property type="match status" value="1"/>
</dbReference>
<comment type="caution">
    <text evidence="9">The sequence shown here is derived from an EMBL/GenBank/DDBJ whole genome shotgun (WGS) entry which is preliminary data.</text>
</comment>
<dbReference type="FunFam" id="2.20.25.80:FF:000007">
    <property type="entry name" value="WRKY transcription factor 22"/>
    <property type="match status" value="1"/>
</dbReference>
<feature type="domain" description="WRKY" evidence="8">
    <location>
        <begin position="220"/>
        <end position="286"/>
    </location>
</feature>
<evidence type="ECO:0000259" key="8">
    <source>
        <dbReference type="PROSITE" id="PS50811"/>
    </source>
</evidence>
<evidence type="ECO:0000256" key="1">
    <source>
        <dbReference type="ARBA" id="ARBA00004123"/>
    </source>
</evidence>
<keyword evidence="2" id="KW-0805">Transcription regulation</keyword>
<feature type="compositionally biased region" description="Polar residues" evidence="7">
    <location>
        <begin position="289"/>
        <end position="305"/>
    </location>
</feature>
<evidence type="ECO:0000256" key="3">
    <source>
        <dbReference type="ARBA" id="ARBA00023125"/>
    </source>
</evidence>
<keyword evidence="4" id="KW-0804">Transcription</keyword>
<dbReference type="GO" id="GO:0000976">
    <property type="term" value="F:transcription cis-regulatory region binding"/>
    <property type="evidence" value="ECO:0007669"/>
    <property type="project" value="TreeGrafter"/>
</dbReference>
<feature type="region of interest" description="Disordered" evidence="7">
    <location>
        <begin position="251"/>
        <end position="270"/>
    </location>
</feature>
<dbReference type="InterPro" id="IPR003657">
    <property type="entry name" value="WRKY_dom"/>
</dbReference>
<accession>A0AAW1W4D3</accession>
<reference evidence="9 10" key="1">
    <citation type="journal article" date="2023" name="G3 (Bethesda)">
        <title>A chromosome-length genome assembly and annotation of blackberry (Rubus argutus, cv. 'Hillquist').</title>
        <authorList>
            <person name="Bruna T."/>
            <person name="Aryal R."/>
            <person name="Dudchenko O."/>
            <person name="Sargent D.J."/>
            <person name="Mead D."/>
            <person name="Buti M."/>
            <person name="Cavallini A."/>
            <person name="Hytonen T."/>
            <person name="Andres J."/>
            <person name="Pham M."/>
            <person name="Weisz D."/>
            <person name="Mascagni F."/>
            <person name="Usai G."/>
            <person name="Natali L."/>
            <person name="Bassil N."/>
            <person name="Fernandez G.E."/>
            <person name="Lomsadze A."/>
            <person name="Armour M."/>
            <person name="Olukolu B."/>
            <person name="Poorten T."/>
            <person name="Britton C."/>
            <person name="Davik J."/>
            <person name="Ashrafi H."/>
            <person name="Aiden E.L."/>
            <person name="Borodovsky M."/>
            <person name="Worthington M."/>
        </authorList>
    </citation>
    <scope>NUCLEOTIDE SEQUENCE [LARGE SCALE GENOMIC DNA]</scope>
    <source>
        <strain evidence="9">PI 553951</strain>
    </source>
</reference>
<dbReference type="Proteomes" id="UP001457282">
    <property type="component" value="Unassembled WGS sequence"/>
</dbReference>
<evidence type="ECO:0000256" key="4">
    <source>
        <dbReference type="ARBA" id="ARBA00023163"/>
    </source>
</evidence>
<dbReference type="AlphaFoldDB" id="A0AAW1W4D3"/>
<evidence type="ECO:0000256" key="2">
    <source>
        <dbReference type="ARBA" id="ARBA00023015"/>
    </source>
</evidence>
<feature type="compositionally biased region" description="Acidic residues" evidence="7">
    <location>
        <begin position="343"/>
        <end position="356"/>
    </location>
</feature>
<keyword evidence="3" id="KW-0238">DNA-binding</keyword>